<dbReference type="Gene3D" id="2.60.40.10">
    <property type="entry name" value="Immunoglobulins"/>
    <property type="match status" value="1"/>
</dbReference>
<proteinExistence type="predicted"/>
<dbReference type="AlphaFoldDB" id="A0A8C8Y8P1"/>
<dbReference type="InterPro" id="IPR013106">
    <property type="entry name" value="Ig_V-set"/>
</dbReference>
<dbReference type="PANTHER" id="PTHR23268">
    <property type="entry name" value="T-CELL RECEPTOR BETA CHAIN"/>
    <property type="match status" value="1"/>
</dbReference>
<dbReference type="GO" id="GO:0005886">
    <property type="term" value="C:plasma membrane"/>
    <property type="evidence" value="ECO:0007669"/>
    <property type="project" value="TreeGrafter"/>
</dbReference>
<dbReference type="InterPro" id="IPR036179">
    <property type="entry name" value="Ig-like_dom_sf"/>
</dbReference>
<dbReference type="Pfam" id="PF07686">
    <property type="entry name" value="V-set"/>
    <property type="match status" value="1"/>
</dbReference>
<evidence type="ECO:0000256" key="2">
    <source>
        <dbReference type="ARBA" id="ARBA00022859"/>
    </source>
</evidence>
<dbReference type="InterPro" id="IPR007110">
    <property type="entry name" value="Ig-like_dom"/>
</dbReference>
<dbReference type="Proteomes" id="UP000694414">
    <property type="component" value="Unplaced"/>
</dbReference>
<reference evidence="5" key="2">
    <citation type="submission" date="2025-09" db="UniProtKB">
        <authorList>
            <consortium name="Ensembl"/>
        </authorList>
    </citation>
    <scope>IDENTIFICATION</scope>
</reference>
<sequence length="163" mass="18021">MVTCLLCWAALCLLGTDLTEAGVPQSPRHKITEKRQAVAFGCDPISGHITLYWYRQTLGKGLELLIQFQNEALVEDSGLAKDRFSAERPKGANSTLRIQKAELGDSATYLCASSPATALQRCFAPVHKTALFSSLHSAHMSPEQRPYPTPGKKWVCRYKLRSV</sequence>
<dbReference type="SUPFAM" id="SSF48726">
    <property type="entry name" value="Immunoglobulin"/>
    <property type="match status" value="1"/>
</dbReference>
<keyword evidence="1 3" id="KW-0732">Signal</keyword>
<accession>A0A8C8Y8P1</accession>
<dbReference type="InterPro" id="IPR013783">
    <property type="entry name" value="Ig-like_fold"/>
</dbReference>
<dbReference type="PROSITE" id="PS50835">
    <property type="entry name" value="IG_LIKE"/>
    <property type="match status" value="1"/>
</dbReference>
<dbReference type="GeneTree" id="ENSGT00940000164371"/>
<dbReference type="GO" id="GO:0002376">
    <property type="term" value="P:immune system process"/>
    <property type="evidence" value="ECO:0007669"/>
    <property type="project" value="UniProtKB-KW"/>
</dbReference>
<feature type="signal peptide" evidence="3">
    <location>
        <begin position="1"/>
        <end position="21"/>
    </location>
</feature>
<protein>
    <recommendedName>
        <fullName evidence="4">Ig-like domain-containing protein</fullName>
    </recommendedName>
</protein>
<name>A0A8C8Y8P1_PROSS</name>
<dbReference type="Ensembl" id="ENSPSMT00000000004.1">
    <property type="protein sequence ID" value="ENSPSMP00000000004.1"/>
    <property type="gene ID" value="ENSPSMG00000000004.1"/>
</dbReference>
<evidence type="ECO:0000313" key="6">
    <source>
        <dbReference type="Proteomes" id="UP000694414"/>
    </source>
</evidence>
<reference evidence="5" key="1">
    <citation type="submission" date="2025-08" db="UniProtKB">
        <authorList>
            <consortium name="Ensembl"/>
        </authorList>
    </citation>
    <scope>IDENTIFICATION</scope>
</reference>
<dbReference type="GO" id="GO:0007166">
    <property type="term" value="P:cell surface receptor signaling pathway"/>
    <property type="evidence" value="ECO:0007669"/>
    <property type="project" value="TreeGrafter"/>
</dbReference>
<keyword evidence="2" id="KW-0391">Immunity</keyword>
<organism evidence="5 6">
    <name type="scientific">Prolemur simus</name>
    <name type="common">Greater bamboo lemur</name>
    <name type="synonym">Hapalemur simus</name>
    <dbReference type="NCBI Taxonomy" id="1328070"/>
    <lineage>
        <taxon>Eukaryota</taxon>
        <taxon>Metazoa</taxon>
        <taxon>Chordata</taxon>
        <taxon>Craniata</taxon>
        <taxon>Vertebrata</taxon>
        <taxon>Euteleostomi</taxon>
        <taxon>Mammalia</taxon>
        <taxon>Eutheria</taxon>
        <taxon>Euarchontoglires</taxon>
        <taxon>Primates</taxon>
        <taxon>Strepsirrhini</taxon>
        <taxon>Lemuriformes</taxon>
        <taxon>Lemuridae</taxon>
        <taxon>Prolemur</taxon>
    </lineage>
</organism>
<feature type="domain" description="Ig-like" evidence="4">
    <location>
        <begin position="24"/>
        <end position="124"/>
    </location>
</feature>
<feature type="chain" id="PRO_5034276184" description="Ig-like domain-containing protein" evidence="3">
    <location>
        <begin position="22"/>
        <end position="163"/>
    </location>
</feature>
<evidence type="ECO:0000256" key="1">
    <source>
        <dbReference type="ARBA" id="ARBA00022729"/>
    </source>
</evidence>
<dbReference type="InterPro" id="IPR050413">
    <property type="entry name" value="TCR_beta_variable"/>
</dbReference>
<dbReference type="PANTHER" id="PTHR23268:SF47">
    <property type="entry name" value="T CELL RECEPTOR BETA VARIABLE 11-1"/>
    <property type="match status" value="1"/>
</dbReference>
<evidence type="ECO:0000259" key="4">
    <source>
        <dbReference type="PROSITE" id="PS50835"/>
    </source>
</evidence>
<evidence type="ECO:0000256" key="3">
    <source>
        <dbReference type="SAM" id="SignalP"/>
    </source>
</evidence>
<keyword evidence="6" id="KW-1185">Reference proteome</keyword>
<evidence type="ECO:0000313" key="5">
    <source>
        <dbReference type="Ensembl" id="ENSPSMP00000000004.1"/>
    </source>
</evidence>